<gene>
    <name evidence="2" type="ORF">L207DRAFT_562340</name>
</gene>
<feature type="domain" description="ABM" evidence="1">
    <location>
        <begin position="15"/>
        <end position="74"/>
    </location>
</feature>
<dbReference type="OrthoDB" id="3457688at2759"/>
<dbReference type="Proteomes" id="UP000235786">
    <property type="component" value="Unassembled WGS sequence"/>
</dbReference>
<name>A0A2J6S2S5_HYAVF</name>
<protein>
    <recommendedName>
        <fullName evidence="1">ABM domain-containing protein</fullName>
    </recommendedName>
</protein>
<dbReference type="Gene3D" id="3.30.70.100">
    <property type="match status" value="1"/>
</dbReference>
<keyword evidence="3" id="KW-1185">Reference proteome</keyword>
<dbReference type="AlphaFoldDB" id="A0A2J6S2S5"/>
<dbReference type="InterPro" id="IPR011008">
    <property type="entry name" value="Dimeric_a/b-barrel"/>
</dbReference>
<sequence length="113" mass="12521">MSTVTISKTDKYTFINVFTLHDPANQQKLVDIMSSLMAGPGKSVPGFISSALHRSHDGTKVVVYSQWSSKEAGESLRSIEELRPYGIQAMEISSMTPVMYEVADTFVGPDYKR</sequence>
<dbReference type="EMBL" id="KZ613940">
    <property type="protein sequence ID" value="PMD45074.1"/>
    <property type="molecule type" value="Genomic_DNA"/>
</dbReference>
<dbReference type="Pfam" id="PF03992">
    <property type="entry name" value="ABM"/>
    <property type="match status" value="1"/>
</dbReference>
<reference evidence="2 3" key="1">
    <citation type="submission" date="2016-04" db="EMBL/GenBank/DDBJ databases">
        <title>A degradative enzymes factory behind the ericoid mycorrhizal symbiosis.</title>
        <authorList>
            <consortium name="DOE Joint Genome Institute"/>
            <person name="Martino E."/>
            <person name="Morin E."/>
            <person name="Grelet G."/>
            <person name="Kuo A."/>
            <person name="Kohler A."/>
            <person name="Daghino S."/>
            <person name="Barry K."/>
            <person name="Choi C."/>
            <person name="Cichocki N."/>
            <person name="Clum A."/>
            <person name="Copeland A."/>
            <person name="Hainaut M."/>
            <person name="Haridas S."/>
            <person name="Labutti K."/>
            <person name="Lindquist E."/>
            <person name="Lipzen A."/>
            <person name="Khouja H.-R."/>
            <person name="Murat C."/>
            <person name="Ohm R."/>
            <person name="Olson A."/>
            <person name="Spatafora J."/>
            <person name="Veneault-Fourrey C."/>
            <person name="Henrissat B."/>
            <person name="Grigoriev I."/>
            <person name="Martin F."/>
            <person name="Perotto S."/>
        </authorList>
    </citation>
    <scope>NUCLEOTIDE SEQUENCE [LARGE SCALE GENOMIC DNA]</scope>
    <source>
        <strain evidence="2 3">F</strain>
    </source>
</reference>
<accession>A0A2J6S2S5</accession>
<evidence type="ECO:0000313" key="2">
    <source>
        <dbReference type="EMBL" id="PMD45074.1"/>
    </source>
</evidence>
<evidence type="ECO:0000313" key="3">
    <source>
        <dbReference type="Proteomes" id="UP000235786"/>
    </source>
</evidence>
<proteinExistence type="predicted"/>
<dbReference type="InterPro" id="IPR007138">
    <property type="entry name" value="ABM_dom"/>
</dbReference>
<organism evidence="2 3">
    <name type="scientific">Hyaloscypha variabilis (strain UAMH 11265 / GT02V1 / F)</name>
    <name type="common">Meliniomyces variabilis</name>
    <dbReference type="NCBI Taxonomy" id="1149755"/>
    <lineage>
        <taxon>Eukaryota</taxon>
        <taxon>Fungi</taxon>
        <taxon>Dikarya</taxon>
        <taxon>Ascomycota</taxon>
        <taxon>Pezizomycotina</taxon>
        <taxon>Leotiomycetes</taxon>
        <taxon>Helotiales</taxon>
        <taxon>Hyaloscyphaceae</taxon>
        <taxon>Hyaloscypha</taxon>
        <taxon>Hyaloscypha variabilis</taxon>
    </lineage>
</organism>
<evidence type="ECO:0000259" key="1">
    <source>
        <dbReference type="Pfam" id="PF03992"/>
    </source>
</evidence>
<dbReference type="SUPFAM" id="SSF54909">
    <property type="entry name" value="Dimeric alpha+beta barrel"/>
    <property type="match status" value="1"/>
</dbReference>